<keyword evidence="2" id="KW-1185">Reference proteome</keyword>
<sequence>MRARANARGISISTHLEMCNDCIKIELVVPQKVQATPYQKTMQLLFESISGNTKEQRTLMNN</sequence>
<dbReference type="AlphaFoldDB" id="A0A835JXZ6"/>
<dbReference type="Proteomes" id="UP000657918">
    <property type="component" value="Chromosome 8"/>
</dbReference>
<dbReference type="EMBL" id="JADGMS010000008">
    <property type="protein sequence ID" value="KAF9677832.1"/>
    <property type="molecule type" value="Genomic_DNA"/>
</dbReference>
<protein>
    <submittedName>
        <fullName evidence="1">Uncharacterized protein</fullName>
    </submittedName>
</protein>
<evidence type="ECO:0000313" key="1">
    <source>
        <dbReference type="EMBL" id="KAF9677832.1"/>
    </source>
</evidence>
<name>A0A835JXZ6_9ROSI</name>
<comment type="caution">
    <text evidence="1">The sequence shown here is derived from an EMBL/GenBank/DDBJ whole genome shotgun (WGS) entry which is preliminary data.</text>
</comment>
<organism evidence="1 2">
    <name type="scientific">Salix dunnii</name>
    <dbReference type="NCBI Taxonomy" id="1413687"/>
    <lineage>
        <taxon>Eukaryota</taxon>
        <taxon>Viridiplantae</taxon>
        <taxon>Streptophyta</taxon>
        <taxon>Embryophyta</taxon>
        <taxon>Tracheophyta</taxon>
        <taxon>Spermatophyta</taxon>
        <taxon>Magnoliopsida</taxon>
        <taxon>eudicotyledons</taxon>
        <taxon>Gunneridae</taxon>
        <taxon>Pentapetalae</taxon>
        <taxon>rosids</taxon>
        <taxon>fabids</taxon>
        <taxon>Malpighiales</taxon>
        <taxon>Salicaceae</taxon>
        <taxon>Saliceae</taxon>
        <taxon>Salix</taxon>
    </lineage>
</organism>
<accession>A0A835JXZ6</accession>
<gene>
    <name evidence="1" type="ORF">SADUNF_Sadunf08G0148800</name>
</gene>
<proteinExistence type="predicted"/>
<reference evidence="1 2" key="1">
    <citation type="submission" date="2020-10" db="EMBL/GenBank/DDBJ databases">
        <title>Plant Genome Project.</title>
        <authorList>
            <person name="Zhang R.-G."/>
        </authorList>
    </citation>
    <scope>NUCLEOTIDE SEQUENCE [LARGE SCALE GENOMIC DNA]</scope>
    <source>
        <strain evidence="1">FAFU-HL-1</strain>
        <tissue evidence="1">Leaf</tissue>
    </source>
</reference>
<evidence type="ECO:0000313" key="2">
    <source>
        <dbReference type="Proteomes" id="UP000657918"/>
    </source>
</evidence>